<organism evidence="2 3">
    <name type="scientific">Tribolium castaneum</name>
    <name type="common">Red flour beetle</name>
    <dbReference type="NCBI Taxonomy" id="7070"/>
    <lineage>
        <taxon>Eukaryota</taxon>
        <taxon>Metazoa</taxon>
        <taxon>Ecdysozoa</taxon>
        <taxon>Arthropoda</taxon>
        <taxon>Hexapoda</taxon>
        <taxon>Insecta</taxon>
        <taxon>Pterygota</taxon>
        <taxon>Neoptera</taxon>
        <taxon>Endopterygota</taxon>
        <taxon>Coleoptera</taxon>
        <taxon>Polyphaga</taxon>
        <taxon>Cucujiformia</taxon>
        <taxon>Tenebrionidae</taxon>
        <taxon>Tenebrionidae incertae sedis</taxon>
        <taxon>Tribolium</taxon>
    </lineage>
</organism>
<feature type="transmembrane region" description="Helical" evidence="1">
    <location>
        <begin position="78"/>
        <end position="101"/>
    </location>
</feature>
<sequence length="253" mass="29173">MGNFIHPLLMSKIVIPIKSDNVTCITKLKNTKKLLRYLPATPKSSYPEKIVWNQNNDEKILKNNLEKKESFANKFPEYFIPDAAVLLLMLTTLNVVIALLITSSTMFSSFKLSLLLFCILNIQQFLSQNVKDKIRKNPNSKKYVKIVCPANKLEAKKPVVYETSLEEDFIPEAALLLMMLTGLNIVTSLLGVFCVFTLLYTYLCYEFDLESIPLPVFFTATVAALMFMWYTSSFEDPRKLEKYQDLWLLKKHQ</sequence>
<feature type="transmembrane region" description="Helical" evidence="1">
    <location>
        <begin position="212"/>
        <end position="230"/>
    </location>
</feature>
<accession>A0A139WB24</accession>
<dbReference type="Proteomes" id="UP000007266">
    <property type="component" value="Linkage group 10"/>
</dbReference>
<dbReference type="AlphaFoldDB" id="A0A139WB24"/>
<dbReference type="InParanoid" id="A0A139WB24"/>
<evidence type="ECO:0000256" key="1">
    <source>
        <dbReference type="SAM" id="Phobius"/>
    </source>
</evidence>
<name>A0A139WB24_TRICA</name>
<keyword evidence="3" id="KW-1185">Reference proteome</keyword>
<keyword evidence="1" id="KW-0812">Transmembrane</keyword>
<keyword evidence="1" id="KW-1133">Transmembrane helix</keyword>
<protein>
    <submittedName>
        <fullName evidence="2">Uncharacterized protein</fullName>
    </submittedName>
</protein>
<gene>
    <name evidence="2" type="primary">AUGUSTUS-3.0.2_34899</name>
    <name evidence="2" type="ORF">TcasGA2_TC034899</name>
</gene>
<evidence type="ECO:0000313" key="3">
    <source>
        <dbReference type="Proteomes" id="UP000007266"/>
    </source>
</evidence>
<dbReference type="EMBL" id="KQ971377">
    <property type="protein sequence ID" value="KYB25109.1"/>
    <property type="molecule type" value="Genomic_DNA"/>
</dbReference>
<keyword evidence="1" id="KW-0472">Membrane</keyword>
<feature type="transmembrane region" description="Helical" evidence="1">
    <location>
        <begin position="174"/>
        <end position="200"/>
    </location>
</feature>
<reference evidence="2 3" key="2">
    <citation type="journal article" date="2010" name="Nucleic Acids Res.">
        <title>BeetleBase in 2010: revisions to provide comprehensive genomic information for Tribolium castaneum.</title>
        <authorList>
            <person name="Kim H.S."/>
            <person name="Murphy T."/>
            <person name="Xia J."/>
            <person name="Caragea D."/>
            <person name="Park Y."/>
            <person name="Beeman R.W."/>
            <person name="Lorenzen M.D."/>
            <person name="Butcher S."/>
            <person name="Manak J.R."/>
            <person name="Brown S.J."/>
        </authorList>
    </citation>
    <scope>GENOME REANNOTATION</scope>
    <source>
        <strain evidence="2 3">Georgia GA2</strain>
    </source>
</reference>
<reference evidence="2 3" key="1">
    <citation type="journal article" date="2008" name="Nature">
        <title>The genome of the model beetle and pest Tribolium castaneum.</title>
        <authorList>
            <consortium name="Tribolium Genome Sequencing Consortium"/>
            <person name="Richards S."/>
            <person name="Gibbs R.A."/>
            <person name="Weinstock G.M."/>
            <person name="Brown S.J."/>
            <person name="Denell R."/>
            <person name="Beeman R.W."/>
            <person name="Gibbs R."/>
            <person name="Beeman R.W."/>
            <person name="Brown S.J."/>
            <person name="Bucher G."/>
            <person name="Friedrich M."/>
            <person name="Grimmelikhuijzen C.J."/>
            <person name="Klingler M."/>
            <person name="Lorenzen M."/>
            <person name="Richards S."/>
            <person name="Roth S."/>
            <person name="Schroder R."/>
            <person name="Tautz D."/>
            <person name="Zdobnov E.M."/>
            <person name="Muzny D."/>
            <person name="Gibbs R.A."/>
            <person name="Weinstock G.M."/>
            <person name="Attaway T."/>
            <person name="Bell S."/>
            <person name="Buhay C.J."/>
            <person name="Chandrabose M.N."/>
            <person name="Chavez D."/>
            <person name="Clerk-Blankenburg K.P."/>
            <person name="Cree A."/>
            <person name="Dao M."/>
            <person name="Davis C."/>
            <person name="Chacko J."/>
            <person name="Dinh H."/>
            <person name="Dugan-Rocha S."/>
            <person name="Fowler G."/>
            <person name="Garner T.T."/>
            <person name="Garnes J."/>
            <person name="Gnirke A."/>
            <person name="Hawes A."/>
            <person name="Hernandez J."/>
            <person name="Hines S."/>
            <person name="Holder M."/>
            <person name="Hume J."/>
            <person name="Jhangiani S.N."/>
            <person name="Joshi V."/>
            <person name="Khan Z.M."/>
            <person name="Jackson L."/>
            <person name="Kovar C."/>
            <person name="Kowis A."/>
            <person name="Lee S."/>
            <person name="Lewis L.R."/>
            <person name="Margolis J."/>
            <person name="Morgan M."/>
            <person name="Nazareth L.V."/>
            <person name="Nguyen N."/>
            <person name="Okwuonu G."/>
            <person name="Parker D."/>
            <person name="Richards S."/>
            <person name="Ruiz S.J."/>
            <person name="Santibanez J."/>
            <person name="Savard J."/>
            <person name="Scherer S.E."/>
            <person name="Schneider B."/>
            <person name="Sodergren E."/>
            <person name="Tautz D."/>
            <person name="Vattahil S."/>
            <person name="Villasana D."/>
            <person name="White C.S."/>
            <person name="Wright R."/>
            <person name="Park Y."/>
            <person name="Beeman R.W."/>
            <person name="Lord J."/>
            <person name="Oppert B."/>
            <person name="Lorenzen M."/>
            <person name="Brown S."/>
            <person name="Wang L."/>
            <person name="Savard J."/>
            <person name="Tautz D."/>
            <person name="Richards S."/>
            <person name="Weinstock G."/>
            <person name="Gibbs R.A."/>
            <person name="Liu Y."/>
            <person name="Worley K."/>
            <person name="Weinstock G."/>
            <person name="Elsik C.G."/>
            <person name="Reese J.T."/>
            <person name="Elhaik E."/>
            <person name="Landan G."/>
            <person name="Graur D."/>
            <person name="Arensburger P."/>
            <person name="Atkinson P."/>
            <person name="Beeman R.W."/>
            <person name="Beidler J."/>
            <person name="Brown S.J."/>
            <person name="Demuth J.P."/>
            <person name="Drury D.W."/>
            <person name="Du Y.Z."/>
            <person name="Fujiwara H."/>
            <person name="Lorenzen M."/>
            <person name="Maselli V."/>
            <person name="Osanai M."/>
            <person name="Park Y."/>
            <person name="Robertson H.M."/>
            <person name="Tu Z."/>
            <person name="Wang J.J."/>
            <person name="Wang S."/>
            <person name="Richards S."/>
            <person name="Song H."/>
            <person name="Zhang L."/>
            <person name="Sodergren E."/>
            <person name="Werner D."/>
            <person name="Stanke M."/>
            <person name="Morgenstern B."/>
            <person name="Solovyev V."/>
            <person name="Kosarev P."/>
            <person name="Brown G."/>
            <person name="Chen H.C."/>
            <person name="Ermolaeva O."/>
            <person name="Hlavina W."/>
            <person name="Kapustin Y."/>
            <person name="Kiryutin B."/>
            <person name="Kitts P."/>
            <person name="Maglott D."/>
            <person name="Pruitt K."/>
            <person name="Sapojnikov V."/>
            <person name="Souvorov A."/>
            <person name="Mackey A.J."/>
            <person name="Waterhouse R.M."/>
            <person name="Wyder S."/>
            <person name="Zdobnov E.M."/>
            <person name="Zdobnov E.M."/>
            <person name="Wyder S."/>
            <person name="Kriventseva E.V."/>
            <person name="Kadowaki T."/>
            <person name="Bork P."/>
            <person name="Aranda M."/>
            <person name="Bao R."/>
            <person name="Beermann A."/>
            <person name="Berns N."/>
            <person name="Bolognesi R."/>
            <person name="Bonneton F."/>
            <person name="Bopp D."/>
            <person name="Brown S.J."/>
            <person name="Bucher G."/>
            <person name="Butts T."/>
            <person name="Chaumot A."/>
            <person name="Denell R.E."/>
            <person name="Ferrier D.E."/>
            <person name="Friedrich M."/>
            <person name="Gordon C.M."/>
            <person name="Jindra M."/>
            <person name="Klingler M."/>
            <person name="Lan Q."/>
            <person name="Lattorff H.M."/>
            <person name="Laudet V."/>
            <person name="von Levetsow C."/>
            <person name="Liu Z."/>
            <person name="Lutz R."/>
            <person name="Lynch J.A."/>
            <person name="da Fonseca R.N."/>
            <person name="Posnien N."/>
            <person name="Reuter R."/>
            <person name="Roth S."/>
            <person name="Savard J."/>
            <person name="Schinko J.B."/>
            <person name="Schmitt C."/>
            <person name="Schoppmeier M."/>
            <person name="Schroder R."/>
            <person name="Shippy T.D."/>
            <person name="Simonnet F."/>
            <person name="Marques-Souza H."/>
            <person name="Tautz D."/>
            <person name="Tomoyasu Y."/>
            <person name="Trauner J."/>
            <person name="Van der Zee M."/>
            <person name="Vervoort M."/>
            <person name="Wittkopp N."/>
            <person name="Wimmer E.A."/>
            <person name="Yang X."/>
            <person name="Jones A.K."/>
            <person name="Sattelle D.B."/>
            <person name="Ebert P.R."/>
            <person name="Nelson D."/>
            <person name="Scott J.G."/>
            <person name="Beeman R.W."/>
            <person name="Muthukrishnan S."/>
            <person name="Kramer K.J."/>
            <person name="Arakane Y."/>
            <person name="Beeman R.W."/>
            <person name="Zhu Q."/>
            <person name="Hogenkamp D."/>
            <person name="Dixit R."/>
            <person name="Oppert B."/>
            <person name="Jiang H."/>
            <person name="Zou Z."/>
            <person name="Marshall J."/>
            <person name="Elpidina E."/>
            <person name="Vinokurov K."/>
            <person name="Oppert C."/>
            <person name="Zou Z."/>
            <person name="Evans J."/>
            <person name="Lu Z."/>
            <person name="Zhao P."/>
            <person name="Sumathipala N."/>
            <person name="Altincicek B."/>
            <person name="Vilcinskas A."/>
            <person name="Williams M."/>
            <person name="Hultmark D."/>
            <person name="Hetru C."/>
            <person name="Jiang H."/>
            <person name="Grimmelikhuijzen C.J."/>
            <person name="Hauser F."/>
            <person name="Cazzamali G."/>
            <person name="Williamson M."/>
            <person name="Park Y."/>
            <person name="Li B."/>
            <person name="Tanaka Y."/>
            <person name="Predel R."/>
            <person name="Neupert S."/>
            <person name="Schachtner J."/>
            <person name="Verleyen P."/>
            <person name="Raible F."/>
            <person name="Bork P."/>
            <person name="Friedrich M."/>
            <person name="Walden K.K."/>
            <person name="Robertson H.M."/>
            <person name="Angeli S."/>
            <person name="Foret S."/>
            <person name="Bucher G."/>
            <person name="Schuetz S."/>
            <person name="Maleszka R."/>
            <person name="Wimmer E.A."/>
            <person name="Beeman R.W."/>
            <person name="Lorenzen M."/>
            <person name="Tomoyasu Y."/>
            <person name="Miller S.C."/>
            <person name="Grossmann D."/>
            <person name="Bucher G."/>
        </authorList>
    </citation>
    <scope>NUCLEOTIDE SEQUENCE [LARGE SCALE GENOMIC DNA]</scope>
    <source>
        <strain evidence="2 3">Georgia GA2</strain>
    </source>
</reference>
<evidence type="ECO:0000313" key="2">
    <source>
        <dbReference type="EMBL" id="KYB25109.1"/>
    </source>
</evidence>
<proteinExistence type="predicted"/>